<organism evidence="4 5">
    <name type="scientific">Aspergillus oryzae</name>
    <name type="common">Yellow koji mold</name>
    <dbReference type="NCBI Taxonomy" id="5062"/>
    <lineage>
        <taxon>Eukaryota</taxon>
        <taxon>Fungi</taxon>
        <taxon>Dikarya</taxon>
        <taxon>Ascomycota</taxon>
        <taxon>Pezizomycotina</taxon>
        <taxon>Eurotiomycetes</taxon>
        <taxon>Eurotiomycetidae</taxon>
        <taxon>Eurotiales</taxon>
        <taxon>Aspergillaceae</taxon>
        <taxon>Aspergillus</taxon>
        <taxon>Aspergillus subgen. Circumdati</taxon>
    </lineage>
</organism>
<dbReference type="Proteomes" id="UP000190312">
    <property type="component" value="Unassembled WGS sequence"/>
</dbReference>
<dbReference type="Pfam" id="PF00106">
    <property type="entry name" value="adh_short"/>
    <property type="match status" value="1"/>
</dbReference>
<evidence type="ECO:0000256" key="3">
    <source>
        <dbReference type="ARBA" id="ARBA00023002"/>
    </source>
</evidence>
<evidence type="ECO:0000313" key="5">
    <source>
        <dbReference type="Proteomes" id="UP000190312"/>
    </source>
</evidence>
<dbReference type="CDD" id="cd05233">
    <property type="entry name" value="SDR_c"/>
    <property type="match status" value="1"/>
</dbReference>
<evidence type="ECO:0000313" key="4">
    <source>
        <dbReference type="EMBL" id="OOO15179.1"/>
    </source>
</evidence>
<dbReference type="VEuPathDB" id="FungiDB:AO090026000048"/>
<keyword evidence="2" id="KW-0521">NADP</keyword>
<proteinExistence type="inferred from homology"/>
<dbReference type="SUPFAM" id="SSF51735">
    <property type="entry name" value="NAD(P)-binding Rossmann-fold domains"/>
    <property type="match status" value="2"/>
</dbReference>
<name>A0A1S9E1E4_ASPOZ</name>
<dbReference type="GO" id="GO:0016491">
    <property type="term" value="F:oxidoreductase activity"/>
    <property type="evidence" value="ECO:0007669"/>
    <property type="project" value="UniProtKB-KW"/>
</dbReference>
<dbReference type="InterPro" id="IPR020904">
    <property type="entry name" value="Sc_DH/Rdtase_CS"/>
</dbReference>
<dbReference type="EMBL" id="MKZY01000001">
    <property type="protein sequence ID" value="OOO15179.1"/>
    <property type="molecule type" value="Genomic_DNA"/>
</dbReference>
<dbReference type="PANTHER" id="PTHR43180:SF31">
    <property type="entry name" value="CHAIN DEHYDROGENASE_REDUCTASE, PUTATIVE (AFU_ORTHOLOGUE AFUA_2G16570)-RELATED"/>
    <property type="match status" value="1"/>
</dbReference>
<dbReference type="PRINTS" id="PR00081">
    <property type="entry name" value="GDHRDH"/>
</dbReference>
<accession>A0A1S9E1E4</accession>
<protein>
    <submittedName>
        <fullName evidence="4">Short-chain dehydrogenase/reductase SDR</fullName>
    </submittedName>
</protein>
<dbReference type="InterPro" id="IPR002347">
    <property type="entry name" value="SDR_fam"/>
</dbReference>
<dbReference type="Pfam" id="PF13561">
    <property type="entry name" value="adh_short_C2"/>
    <property type="match status" value="1"/>
</dbReference>
<comment type="similarity">
    <text evidence="1">Belongs to the short-chain dehydrogenases/reductases (SDR) family.</text>
</comment>
<dbReference type="eggNOG" id="KOG0725">
    <property type="taxonomic scope" value="Eukaryota"/>
</dbReference>
<dbReference type="AlphaFoldDB" id="A0A1S9E1E4"/>
<gene>
    <name evidence="4" type="ORF">OAory_01037740</name>
</gene>
<dbReference type="PANTHER" id="PTHR43180">
    <property type="entry name" value="3-OXOACYL-(ACYL-CARRIER-PROTEIN) REDUCTASE (AFU_ORTHOLOGUE AFUA_6G11210)"/>
    <property type="match status" value="1"/>
</dbReference>
<dbReference type="FunFam" id="3.40.50.720:FF:001190">
    <property type="entry name" value="Short-chain dehydrogenase/reductase SDR"/>
    <property type="match status" value="1"/>
</dbReference>
<dbReference type="PRINTS" id="PR00080">
    <property type="entry name" value="SDRFAMILY"/>
</dbReference>
<dbReference type="PROSITE" id="PS00061">
    <property type="entry name" value="ADH_SHORT"/>
    <property type="match status" value="2"/>
</dbReference>
<keyword evidence="3" id="KW-0560">Oxidoreductase</keyword>
<dbReference type="OrthoDB" id="5371740at2759"/>
<reference evidence="4 5" key="1">
    <citation type="submission" date="2016-10" db="EMBL/GenBank/DDBJ databases">
        <title>Genome sequencing of Aspergillus oryzae BCC7051.</title>
        <authorList>
            <person name="Thammarongtham C."/>
            <person name="Vorapreeda T."/>
            <person name="Nookaew I."/>
            <person name="Srisuk T."/>
            <person name="Land M."/>
            <person name="Jeennor S."/>
            <person name="Laoteng K."/>
        </authorList>
    </citation>
    <scope>NUCLEOTIDE SEQUENCE [LARGE SCALE GENOMIC DNA]</scope>
    <source>
        <strain evidence="4 5">BCC7051</strain>
    </source>
</reference>
<dbReference type="VEuPathDB" id="FungiDB:AO090138000113"/>
<sequence>MPQLPPYQYTGPVDCTIPPDPSKLQGKSVIVTGGANGMGETTVRQFAAAGAFVTIADVNIERGEQVAQELAPNAQFVKCNITSWEEQVSVFEAAIANSPSKSCDIVIANAGISRASGDSLWPLDGKGIILTEVDINDAPVKPDLKIVDVNLTGTLYTWKLAVHYFRKQPDTEERDRCFIITGSMVAWIDSPAQANWQYTCSKYALRGLMRTARRNSWEQGIRINYVAPCYIKSAIRSPTYEAELISKGVEFAPQEDVAKCFMRIATDRSINGHSLMITPASVAKEGFMDIDMDDYTEGYFKRTQDVQLRIIEDQWVEGWEKGKTAIVTGAGCLGDGIGNGRAIAILLASDGCNVLCVDRNLEWAERTVNMIKAQAEDALVEGKSVYGNATAMQADVTNPGDCESIVSTALTTFNRLDILVNNVGISGAAGTAVDVDMEEWAKSLEVNVSSMVFVSKYAIPAMMQNERDEYSGMRGSIVNMGSVAGLRGGTPHLLYPTSKGAVVQLTRAMAAHHAPDGIRVNCVCPGMLFTPMMYGGGMSEEAREARRKRSLLQTEGNGWDCATAVVFLAGPHARWMTGVILPVDAGTTAAVGIGMPKSASVNG</sequence>
<evidence type="ECO:0000256" key="2">
    <source>
        <dbReference type="ARBA" id="ARBA00022857"/>
    </source>
</evidence>
<dbReference type="GO" id="GO:0044550">
    <property type="term" value="P:secondary metabolite biosynthetic process"/>
    <property type="evidence" value="ECO:0007669"/>
    <property type="project" value="UniProtKB-ARBA"/>
</dbReference>
<dbReference type="InterPro" id="IPR036291">
    <property type="entry name" value="NAD(P)-bd_dom_sf"/>
</dbReference>
<comment type="caution">
    <text evidence="4">The sequence shown here is derived from an EMBL/GenBank/DDBJ whole genome shotgun (WGS) entry which is preliminary data.</text>
</comment>
<dbReference type="Gene3D" id="3.40.50.720">
    <property type="entry name" value="NAD(P)-binding Rossmann-like Domain"/>
    <property type="match status" value="2"/>
</dbReference>
<evidence type="ECO:0000256" key="1">
    <source>
        <dbReference type="ARBA" id="ARBA00006484"/>
    </source>
</evidence>